<feature type="region of interest" description="Disordered" evidence="1">
    <location>
        <begin position="92"/>
        <end position="118"/>
    </location>
</feature>
<name>A0ABD3RYA1_9STRA</name>
<keyword evidence="3" id="KW-1185">Reference proteome</keyword>
<reference evidence="2 3" key="1">
    <citation type="submission" date="2024-10" db="EMBL/GenBank/DDBJ databases">
        <title>Updated reference genomes for cyclostephanoid diatoms.</title>
        <authorList>
            <person name="Roberts W.R."/>
            <person name="Alverson A.J."/>
        </authorList>
    </citation>
    <scope>NUCLEOTIDE SEQUENCE [LARGE SCALE GENOMIC DNA]</scope>
    <source>
        <strain evidence="2 3">AJA228-03</strain>
    </source>
</reference>
<dbReference type="Proteomes" id="UP001530377">
    <property type="component" value="Unassembled WGS sequence"/>
</dbReference>
<proteinExistence type="predicted"/>
<dbReference type="EMBL" id="JALLPB020000116">
    <property type="protein sequence ID" value="KAL3817177.1"/>
    <property type="molecule type" value="Genomic_DNA"/>
</dbReference>
<evidence type="ECO:0000256" key="1">
    <source>
        <dbReference type="SAM" id="MobiDB-lite"/>
    </source>
</evidence>
<gene>
    <name evidence="2" type="ORF">ACHAXA_007720</name>
</gene>
<accession>A0ABD3RYA1</accession>
<evidence type="ECO:0000313" key="2">
    <source>
        <dbReference type="EMBL" id="KAL3817177.1"/>
    </source>
</evidence>
<comment type="caution">
    <text evidence="2">The sequence shown here is derived from an EMBL/GenBank/DDBJ whole genome shotgun (WGS) entry which is preliminary data.</text>
</comment>
<evidence type="ECO:0000313" key="3">
    <source>
        <dbReference type="Proteomes" id="UP001530377"/>
    </source>
</evidence>
<organism evidence="2 3">
    <name type="scientific">Cyclostephanos tholiformis</name>
    <dbReference type="NCBI Taxonomy" id="382380"/>
    <lineage>
        <taxon>Eukaryota</taxon>
        <taxon>Sar</taxon>
        <taxon>Stramenopiles</taxon>
        <taxon>Ochrophyta</taxon>
        <taxon>Bacillariophyta</taxon>
        <taxon>Coscinodiscophyceae</taxon>
        <taxon>Thalassiosirophycidae</taxon>
        <taxon>Stephanodiscales</taxon>
        <taxon>Stephanodiscaceae</taxon>
        <taxon>Cyclostephanos</taxon>
    </lineage>
</organism>
<dbReference type="AlphaFoldDB" id="A0ABD3RYA1"/>
<protein>
    <submittedName>
        <fullName evidence="2">Uncharacterized protein</fullName>
    </submittedName>
</protein>
<sequence length="118" mass="13092">MPLYHEDPYRRGCHPTHQAREVSSCPPIIQKMNPTQGRRNSFYTAGGYGSAYERRSPANAILLGTTASERSDHYDYDYATAYSKGLAISSMEPTRRPLAGGGTHNMSGPHMRSRSNVD</sequence>